<reference evidence="2" key="1">
    <citation type="submission" date="2021-01" db="EMBL/GenBank/DDBJ databases">
        <authorList>
            <person name="Corre E."/>
            <person name="Pelletier E."/>
            <person name="Niang G."/>
            <person name="Scheremetjew M."/>
            <person name="Finn R."/>
            <person name="Kale V."/>
            <person name="Holt S."/>
            <person name="Cochrane G."/>
            <person name="Meng A."/>
            <person name="Brown T."/>
            <person name="Cohen L."/>
        </authorList>
    </citation>
    <scope>NUCLEOTIDE SEQUENCE</scope>
    <source>
        <strain evidence="2">DIVA3 518/3/11/1/6</strain>
    </source>
</reference>
<sequence>MGVQQPELSSSYTPGFTELNSHPVYVQQWAPTSSEGKSFAVLGIISMMINSVYMALTAFFFVLGFIALCDSGEAIFLCYMIPAVVVVSKYFCVYGALFNAQKHKLCGLVGWLVGLIVLALIETGFTVFILVIMSIITAGGYTPILGWIIVACLFLSSCFSWVFIGFGFHRSWKIGRTSSAEYAQYPMEDMQDVSVCSEQPPPY</sequence>
<keyword evidence="1" id="KW-0812">Transmembrane</keyword>
<dbReference type="AlphaFoldDB" id="A0A7S4I077"/>
<keyword evidence="1" id="KW-0472">Membrane</keyword>
<protein>
    <submittedName>
        <fullName evidence="2">Uncharacterized protein</fullName>
    </submittedName>
</protein>
<feature type="transmembrane region" description="Helical" evidence="1">
    <location>
        <begin position="144"/>
        <end position="168"/>
    </location>
</feature>
<feature type="transmembrane region" description="Helical" evidence="1">
    <location>
        <begin position="109"/>
        <end position="138"/>
    </location>
</feature>
<keyword evidence="1" id="KW-1133">Transmembrane helix</keyword>
<name>A0A7S4I077_9EUKA</name>
<evidence type="ECO:0000256" key="1">
    <source>
        <dbReference type="SAM" id="Phobius"/>
    </source>
</evidence>
<accession>A0A7S4I077</accession>
<dbReference type="EMBL" id="HBKP01009469">
    <property type="protein sequence ID" value="CAE2214740.1"/>
    <property type="molecule type" value="Transcribed_RNA"/>
</dbReference>
<feature type="transmembrane region" description="Helical" evidence="1">
    <location>
        <begin position="39"/>
        <end position="68"/>
    </location>
</feature>
<gene>
    <name evidence="2" type="ORF">VSP0166_LOCUS6695</name>
</gene>
<organism evidence="2">
    <name type="scientific">Vannella robusta</name>
    <dbReference type="NCBI Taxonomy" id="1487602"/>
    <lineage>
        <taxon>Eukaryota</taxon>
        <taxon>Amoebozoa</taxon>
        <taxon>Discosea</taxon>
        <taxon>Flabellinia</taxon>
        <taxon>Vannellidae</taxon>
        <taxon>Vannella</taxon>
    </lineage>
</organism>
<feature type="transmembrane region" description="Helical" evidence="1">
    <location>
        <begin position="74"/>
        <end position="97"/>
    </location>
</feature>
<proteinExistence type="predicted"/>
<evidence type="ECO:0000313" key="2">
    <source>
        <dbReference type="EMBL" id="CAE2214740.1"/>
    </source>
</evidence>